<proteinExistence type="predicted"/>
<evidence type="ECO:0000313" key="1">
    <source>
        <dbReference type="EMBL" id="AKV03458.1"/>
    </source>
</evidence>
<organism evidence="1 2">
    <name type="scientific">Labilithrix luteola</name>
    <dbReference type="NCBI Taxonomy" id="1391654"/>
    <lineage>
        <taxon>Bacteria</taxon>
        <taxon>Pseudomonadati</taxon>
        <taxon>Myxococcota</taxon>
        <taxon>Polyangia</taxon>
        <taxon>Polyangiales</taxon>
        <taxon>Labilitrichaceae</taxon>
        <taxon>Labilithrix</taxon>
    </lineage>
</organism>
<dbReference type="KEGG" id="llu:AKJ09_10121"/>
<keyword evidence="2" id="KW-1185">Reference proteome</keyword>
<protein>
    <submittedName>
        <fullName evidence="1">Uncharacterized protein</fullName>
    </submittedName>
</protein>
<dbReference type="EMBL" id="CP012333">
    <property type="protein sequence ID" value="AKV03458.1"/>
    <property type="molecule type" value="Genomic_DNA"/>
</dbReference>
<gene>
    <name evidence="1" type="ORF">AKJ09_10121</name>
</gene>
<name>A0A0K1QCK5_9BACT</name>
<dbReference type="Proteomes" id="UP000064967">
    <property type="component" value="Chromosome"/>
</dbReference>
<accession>A0A0K1QCK5</accession>
<sequence length="119" mass="12999">MLSSLEMPRIELERIEQAEDQAQRSTESFDRIAFAEHAVALVRPAGTTVAICGGSRRVKLEAGRVWGRGPSARWAVLSVPRDASRRAIANAVLELGIDKDRPWVLDVLLAGANAEPKEP</sequence>
<evidence type="ECO:0000313" key="2">
    <source>
        <dbReference type="Proteomes" id="UP000064967"/>
    </source>
</evidence>
<dbReference type="STRING" id="1391654.AKJ09_10121"/>
<dbReference type="AlphaFoldDB" id="A0A0K1QCK5"/>
<reference evidence="1 2" key="1">
    <citation type="submission" date="2015-08" db="EMBL/GenBank/DDBJ databases">
        <authorList>
            <person name="Babu N.S."/>
            <person name="Beckwith C.J."/>
            <person name="Beseler K.G."/>
            <person name="Brison A."/>
            <person name="Carone J.V."/>
            <person name="Caskin T.P."/>
            <person name="Diamond M."/>
            <person name="Durham M.E."/>
            <person name="Foxe J.M."/>
            <person name="Go M."/>
            <person name="Henderson B.A."/>
            <person name="Jones I.B."/>
            <person name="McGettigan J.A."/>
            <person name="Micheletti S.J."/>
            <person name="Nasrallah M.E."/>
            <person name="Ortiz D."/>
            <person name="Piller C.R."/>
            <person name="Privatt S.R."/>
            <person name="Schneider S.L."/>
            <person name="Sharp S."/>
            <person name="Smith T.C."/>
            <person name="Stanton J.D."/>
            <person name="Ullery H.E."/>
            <person name="Wilson R.J."/>
            <person name="Serrano M.G."/>
            <person name="Buck G."/>
            <person name="Lee V."/>
            <person name="Wang Y."/>
            <person name="Carvalho R."/>
            <person name="Voegtly L."/>
            <person name="Shi R."/>
            <person name="Duckworth R."/>
            <person name="Johnson A."/>
            <person name="Loviza R."/>
            <person name="Walstead R."/>
            <person name="Shah Z."/>
            <person name="Kiflezghi M."/>
            <person name="Wade K."/>
            <person name="Ball S.L."/>
            <person name="Bradley K.W."/>
            <person name="Asai D.J."/>
            <person name="Bowman C.A."/>
            <person name="Russell D.A."/>
            <person name="Pope W.H."/>
            <person name="Jacobs-Sera D."/>
            <person name="Hendrix R.W."/>
            <person name="Hatfull G.F."/>
        </authorList>
    </citation>
    <scope>NUCLEOTIDE SEQUENCE [LARGE SCALE GENOMIC DNA]</scope>
    <source>
        <strain evidence="1 2">DSM 27648</strain>
    </source>
</reference>